<evidence type="ECO:0000313" key="6">
    <source>
        <dbReference type="Proteomes" id="UP000565785"/>
    </source>
</evidence>
<feature type="non-terminal residue" evidence="5">
    <location>
        <position position="1"/>
    </location>
</feature>
<evidence type="ECO:0000256" key="3">
    <source>
        <dbReference type="ARBA" id="ARBA00023136"/>
    </source>
</evidence>
<evidence type="ECO:0000259" key="4">
    <source>
        <dbReference type="Pfam" id="PF07686"/>
    </source>
</evidence>
<dbReference type="SUPFAM" id="SSF48726">
    <property type="entry name" value="Immunoglobulin"/>
    <property type="match status" value="1"/>
</dbReference>
<dbReference type="PANTHER" id="PTHR11860:SF87">
    <property type="entry name" value="CMRF35-LIKE MOLECULE 8"/>
    <property type="match status" value="1"/>
</dbReference>
<comment type="subcellular location">
    <subcellularLocation>
        <location evidence="1">Membrane</location>
    </subcellularLocation>
</comment>
<dbReference type="OrthoDB" id="8959642at2759"/>
<dbReference type="PANTHER" id="PTHR11860">
    <property type="entry name" value="POLYMERIC-IMMUNOGLOBULIN RECEPTOR"/>
    <property type="match status" value="1"/>
</dbReference>
<dbReference type="Proteomes" id="UP000565785">
    <property type="component" value="Unassembled WGS sequence"/>
</dbReference>
<name>A0A7L1MUF5_RHICY</name>
<keyword evidence="2" id="KW-0812">Transmembrane</keyword>
<dbReference type="InterPro" id="IPR036179">
    <property type="entry name" value="Ig-like_dom_sf"/>
</dbReference>
<evidence type="ECO:0000256" key="2">
    <source>
        <dbReference type="ARBA" id="ARBA00022692"/>
    </source>
</evidence>
<protein>
    <submittedName>
        <fullName evidence="5">CLM6 protein</fullName>
    </submittedName>
</protein>
<dbReference type="InterPro" id="IPR013106">
    <property type="entry name" value="Ig_V-set"/>
</dbReference>
<keyword evidence="6" id="KW-1185">Reference proteome</keyword>
<proteinExistence type="predicted"/>
<dbReference type="GO" id="GO:0005886">
    <property type="term" value="C:plasma membrane"/>
    <property type="evidence" value="ECO:0007669"/>
    <property type="project" value="TreeGrafter"/>
</dbReference>
<reference evidence="5 6" key="1">
    <citation type="submission" date="2019-09" db="EMBL/GenBank/DDBJ databases">
        <title>Bird 10,000 Genomes (B10K) Project - Family phase.</title>
        <authorList>
            <person name="Zhang G."/>
        </authorList>
    </citation>
    <scope>NUCLEOTIDE SEQUENCE [LARGE SCALE GENOMIC DNA]</scope>
    <source>
        <strain evidence="5">B10K-DU-002-35</strain>
        <tissue evidence="5">Muscle</tissue>
    </source>
</reference>
<dbReference type="AlphaFoldDB" id="A0A7L1MUF5"/>
<evidence type="ECO:0000256" key="1">
    <source>
        <dbReference type="ARBA" id="ARBA00004370"/>
    </source>
</evidence>
<dbReference type="Gene3D" id="2.60.40.10">
    <property type="entry name" value="Immunoglobulins"/>
    <property type="match status" value="1"/>
</dbReference>
<feature type="non-terminal residue" evidence="5">
    <location>
        <position position="59"/>
    </location>
</feature>
<sequence>SKAWCSLKGDRQCKPLVETQNGDRVTSGKVTIQDDARRGCMSITVTNLQAEDSGTYFCA</sequence>
<evidence type="ECO:0000313" key="5">
    <source>
        <dbReference type="EMBL" id="NXN91150.1"/>
    </source>
</evidence>
<feature type="domain" description="Immunoglobulin V-set" evidence="4">
    <location>
        <begin position="3"/>
        <end position="59"/>
    </location>
</feature>
<keyword evidence="3" id="KW-0472">Membrane</keyword>
<dbReference type="EMBL" id="VXBP01000248">
    <property type="protein sequence ID" value="NXN91150.1"/>
    <property type="molecule type" value="Genomic_DNA"/>
</dbReference>
<dbReference type="InterPro" id="IPR013783">
    <property type="entry name" value="Ig-like_fold"/>
</dbReference>
<dbReference type="GO" id="GO:0004888">
    <property type="term" value="F:transmembrane signaling receptor activity"/>
    <property type="evidence" value="ECO:0007669"/>
    <property type="project" value="TreeGrafter"/>
</dbReference>
<dbReference type="InterPro" id="IPR050671">
    <property type="entry name" value="CD300_family_receptors"/>
</dbReference>
<accession>A0A7L1MUF5</accession>
<comment type="caution">
    <text evidence="5">The sequence shown here is derived from an EMBL/GenBank/DDBJ whole genome shotgun (WGS) entry which is preliminary data.</text>
</comment>
<gene>
    <name evidence="5" type="primary">Cd300c</name>
    <name evidence="5" type="ORF">RHICYA_R16081</name>
</gene>
<organism evidence="5 6">
    <name type="scientific">Rhinopomastus cyanomelas</name>
    <name type="common">Common scimitarbill</name>
    <dbReference type="NCBI Taxonomy" id="113115"/>
    <lineage>
        <taxon>Eukaryota</taxon>
        <taxon>Metazoa</taxon>
        <taxon>Chordata</taxon>
        <taxon>Craniata</taxon>
        <taxon>Vertebrata</taxon>
        <taxon>Euteleostomi</taxon>
        <taxon>Archelosauria</taxon>
        <taxon>Archosauria</taxon>
        <taxon>Dinosauria</taxon>
        <taxon>Saurischia</taxon>
        <taxon>Theropoda</taxon>
        <taxon>Coelurosauria</taxon>
        <taxon>Aves</taxon>
        <taxon>Neognathae</taxon>
        <taxon>Neoaves</taxon>
        <taxon>Telluraves</taxon>
        <taxon>Coraciimorphae</taxon>
        <taxon>Bucerotiformes</taxon>
        <taxon>Rhinopomastidae</taxon>
        <taxon>Rhinopomastus</taxon>
    </lineage>
</organism>
<dbReference type="Pfam" id="PF07686">
    <property type="entry name" value="V-set"/>
    <property type="match status" value="1"/>
</dbReference>